<feature type="non-terminal residue" evidence="1">
    <location>
        <position position="1"/>
    </location>
</feature>
<proteinExistence type="predicted"/>
<reference evidence="1" key="1">
    <citation type="submission" date="2020-01" db="EMBL/GenBank/DDBJ databases">
        <authorList>
            <person name="Meier V. D."/>
            <person name="Meier V D."/>
        </authorList>
    </citation>
    <scope>NUCLEOTIDE SEQUENCE</scope>
    <source>
        <strain evidence="1">HLG_WM_MAG_10</strain>
    </source>
</reference>
<name>A0A6S6TSQ2_9BACT</name>
<gene>
    <name evidence="1" type="ORF">HELGO_WM50298</name>
</gene>
<protein>
    <submittedName>
        <fullName evidence="1">Uncharacterized protein</fullName>
    </submittedName>
</protein>
<dbReference type="EMBL" id="CACVAQ010000368">
    <property type="protein sequence ID" value="CAA6825751.1"/>
    <property type="molecule type" value="Genomic_DNA"/>
</dbReference>
<accession>A0A6S6TSQ2</accession>
<sequence length="21" mass="2634">KIETKKEVFFLETNNFKEELF</sequence>
<evidence type="ECO:0000313" key="1">
    <source>
        <dbReference type="EMBL" id="CAA6825751.1"/>
    </source>
</evidence>
<organism evidence="1">
    <name type="scientific">uncultured Aureispira sp</name>
    <dbReference type="NCBI Taxonomy" id="1331704"/>
    <lineage>
        <taxon>Bacteria</taxon>
        <taxon>Pseudomonadati</taxon>
        <taxon>Bacteroidota</taxon>
        <taxon>Saprospiria</taxon>
        <taxon>Saprospirales</taxon>
        <taxon>Saprospiraceae</taxon>
        <taxon>Aureispira</taxon>
        <taxon>environmental samples</taxon>
    </lineage>
</organism>
<dbReference type="AlphaFoldDB" id="A0A6S6TSQ2"/>